<dbReference type="GO" id="GO:0003682">
    <property type="term" value="F:chromatin binding"/>
    <property type="evidence" value="ECO:0007669"/>
    <property type="project" value="TreeGrafter"/>
</dbReference>
<evidence type="ECO:0000259" key="11">
    <source>
        <dbReference type="Pfam" id="PF15715"/>
    </source>
</evidence>
<evidence type="ECO:0000256" key="3">
    <source>
        <dbReference type="ARBA" id="ARBA00013777"/>
    </source>
</evidence>
<dbReference type="GeneTree" id="ENSGT00940000163300"/>
<evidence type="ECO:0000313" key="13">
    <source>
        <dbReference type="Proteomes" id="UP000007875"/>
    </source>
</evidence>
<accession>H2YWF3</accession>
<evidence type="ECO:0000256" key="5">
    <source>
        <dbReference type="ARBA" id="ARBA00022763"/>
    </source>
</evidence>
<evidence type="ECO:0000256" key="4">
    <source>
        <dbReference type="ARBA" id="ARBA00022490"/>
    </source>
</evidence>
<dbReference type="InterPro" id="IPR040444">
    <property type="entry name" value="PCNA-AF"/>
</dbReference>
<reference evidence="12" key="2">
    <citation type="submission" date="2025-08" db="UniProtKB">
        <authorList>
            <consortium name="Ensembl"/>
        </authorList>
    </citation>
    <scope>IDENTIFICATION</scope>
</reference>
<keyword evidence="6" id="KW-0234">DNA repair</keyword>
<evidence type="ECO:0000256" key="9">
    <source>
        <dbReference type="ARBA" id="ARBA00031186"/>
    </source>
</evidence>
<keyword evidence="13" id="KW-1185">Reference proteome</keyword>
<dbReference type="GO" id="GO:0048471">
    <property type="term" value="C:perinuclear region of cytoplasm"/>
    <property type="evidence" value="ECO:0007669"/>
    <property type="project" value="UniProtKB-SubCell"/>
</dbReference>
<reference evidence="12" key="3">
    <citation type="submission" date="2025-09" db="UniProtKB">
        <authorList>
            <consortium name="Ensembl"/>
        </authorList>
    </citation>
    <scope>IDENTIFICATION</scope>
</reference>
<reference evidence="13" key="1">
    <citation type="submission" date="2003-08" db="EMBL/GenBank/DDBJ databases">
        <authorList>
            <person name="Birren B."/>
            <person name="Nusbaum C."/>
            <person name="Abebe A."/>
            <person name="Abouelleil A."/>
            <person name="Adekoya E."/>
            <person name="Ait-zahra M."/>
            <person name="Allen N."/>
            <person name="Allen T."/>
            <person name="An P."/>
            <person name="Anderson M."/>
            <person name="Anderson S."/>
            <person name="Arachchi H."/>
            <person name="Armbruster J."/>
            <person name="Bachantsang P."/>
            <person name="Baldwin J."/>
            <person name="Barry A."/>
            <person name="Bayul T."/>
            <person name="Blitshsteyn B."/>
            <person name="Bloom T."/>
            <person name="Blye J."/>
            <person name="Boguslavskiy L."/>
            <person name="Borowsky M."/>
            <person name="Boukhgalter B."/>
            <person name="Brunache A."/>
            <person name="Butler J."/>
            <person name="Calixte N."/>
            <person name="Calvo S."/>
            <person name="Camarata J."/>
            <person name="Campo K."/>
            <person name="Chang J."/>
            <person name="Cheshatsang Y."/>
            <person name="Citroen M."/>
            <person name="Collymore A."/>
            <person name="Considine T."/>
            <person name="Cook A."/>
            <person name="Cooke P."/>
            <person name="Corum B."/>
            <person name="Cuomo C."/>
            <person name="David R."/>
            <person name="Dawoe T."/>
            <person name="Degray S."/>
            <person name="Dodge S."/>
            <person name="Dooley K."/>
            <person name="Dorje P."/>
            <person name="Dorjee K."/>
            <person name="Dorris L."/>
            <person name="Duffey N."/>
            <person name="Dupes A."/>
            <person name="Elkins T."/>
            <person name="Engels R."/>
            <person name="Erickson J."/>
            <person name="Farina A."/>
            <person name="Faro S."/>
            <person name="Ferreira P."/>
            <person name="Fischer H."/>
            <person name="Fitzgerald M."/>
            <person name="Foley K."/>
            <person name="Gage D."/>
            <person name="Galagan J."/>
            <person name="Gearin G."/>
            <person name="Gnerre S."/>
            <person name="Gnirke A."/>
            <person name="Goyette A."/>
            <person name="Graham J."/>
            <person name="Grandbois E."/>
            <person name="Gyaltsen K."/>
            <person name="Hafez N."/>
            <person name="Hagopian D."/>
            <person name="Hagos B."/>
            <person name="Hall J."/>
            <person name="Hatcher B."/>
            <person name="Heller A."/>
            <person name="Higgins H."/>
            <person name="Honan T."/>
            <person name="Horn A."/>
            <person name="Houde N."/>
            <person name="Hughes L."/>
            <person name="Hulme W."/>
            <person name="Husby E."/>
            <person name="Iliev I."/>
            <person name="Jaffe D."/>
            <person name="Jones C."/>
            <person name="Kamal M."/>
            <person name="Kamat A."/>
            <person name="Kamvysselis M."/>
            <person name="Karlsson E."/>
            <person name="Kells C."/>
            <person name="Kieu A."/>
            <person name="Kisner P."/>
            <person name="Kodira C."/>
            <person name="Kulbokas E."/>
            <person name="Labutti K."/>
            <person name="Lama D."/>
            <person name="Landers T."/>
            <person name="Leger J."/>
            <person name="Levine S."/>
            <person name="Lewis D."/>
            <person name="Lewis T."/>
            <person name="Lindblad-toh K."/>
            <person name="Liu X."/>
            <person name="Lokyitsang T."/>
            <person name="Lokyitsang Y."/>
            <person name="Lucien O."/>
            <person name="Lui A."/>
            <person name="Ma L.J."/>
            <person name="Mabbitt R."/>
            <person name="Macdonald J."/>
            <person name="Maclean C."/>
            <person name="Major J."/>
            <person name="Manning J."/>
            <person name="Marabella R."/>
            <person name="Maru K."/>
            <person name="Matthews C."/>
            <person name="Mauceli E."/>
            <person name="Mccarthy M."/>
            <person name="Mcdonough S."/>
            <person name="Mcghee T."/>
            <person name="Meldrim J."/>
            <person name="Meneus L."/>
            <person name="Mesirov J."/>
            <person name="Mihalev A."/>
            <person name="Mihova T."/>
            <person name="Mikkelsen T."/>
            <person name="Mlenga V."/>
            <person name="Moru K."/>
            <person name="Mozes J."/>
            <person name="Mulrain L."/>
            <person name="Munson G."/>
            <person name="Naylor J."/>
            <person name="Newes C."/>
            <person name="Nguyen C."/>
            <person name="Nguyen N."/>
            <person name="Nguyen T."/>
            <person name="Nicol R."/>
            <person name="Nielsen C."/>
            <person name="Nizzari M."/>
            <person name="Norbu C."/>
            <person name="Norbu N."/>
            <person name="O'donnell P."/>
            <person name="Okoawo O."/>
            <person name="O'leary S."/>
            <person name="Omotosho B."/>
            <person name="O'neill K."/>
            <person name="Osman S."/>
            <person name="Parker S."/>
            <person name="Perrin D."/>
            <person name="Phunkhang P."/>
            <person name="Piqani B."/>
            <person name="Purcell S."/>
            <person name="Rachupka T."/>
            <person name="Ramasamy U."/>
            <person name="Rameau R."/>
            <person name="Ray V."/>
            <person name="Raymond C."/>
            <person name="Retta R."/>
            <person name="Richardson S."/>
            <person name="Rise C."/>
            <person name="Rodriguez J."/>
            <person name="Rogers J."/>
            <person name="Rogov P."/>
            <person name="Rutman M."/>
            <person name="Schupbach R."/>
            <person name="Seaman C."/>
            <person name="Settipalli S."/>
            <person name="Sharpe T."/>
            <person name="Sheridan J."/>
            <person name="Sherpa N."/>
            <person name="Shi J."/>
            <person name="Smirnov S."/>
            <person name="Smith C."/>
            <person name="Sougnez C."/>
            <person name="Spencer B."/>
            <person name="Stalker J."/>
            <person name="Stange-thomann N."/>
            <person name="Stavropoulos S."/>
            <person name="Stetson K."/>
            <person name="Stone C."/>
            <person name="Stone S."/>
            <person name="Stubbs M."/>
            <person name="Talamas J."/>
            <person name="Tchuinga P."/>
            <person name="Tenzing P."/>
            <person name="Tesfaye S."/>
            <person name="Theodore J."/>
            <person name="Thoulutsang Y."/>
            <person name="Topham K."/>
            <person name="Towey S."/>
            <person name="Tsamla T."/>
            <person name="Tsomo N."/>
            <person name="Vallee D."/>
            <person name="Vassiliev H."/>
            <person name="Venkataraman V."/>
            <person name="Vinson J."/>
            <person name="Vo A."/>
            <person name="Wade C."/>
            <person name="Wang S."/>
            <person name="Wangchuk T."/>
            <person name="Wangdi T."/>
            <person name="Whittaker C."/>
            <person name="Wilkinson J."/>
            <person name="Wu Y."/>
            <person name="Wyman D."/>
            <person name="Yadav S."/>
            <person name="Yang S."/>
            <person name="Yang X."/>
            <person name="Yeager S."/>
            <person name="Yee E."/>
            <person name="Young G."/>
            <person name="Zainoun J."/>
            <person name="Zembeck L."/>
            <person name="Zimmer A."/>
            <person name="Zody M."/>
            <person name="Lander E."/>
        </authorList>
    </citation>
    <scope>NUCLEOTIDE SEQUENCE [LARGE SCALE GENOMIC DNA]</scope>
</reference>
<evidence type="ECO:0000256" key="2">
    <source>
        <dbReference type="ARBA" id="ARBA00004556"/>
    </source>
</evidence>
<dbReference type="PANTHER" id="PTHR15679">
    <property type="entry name" value="PCNA-ASSOCIATED FACTOR"/>
    <property type="match status" value="1"/>
</dbReference>
<dbReference type="GO" id="GO:0005634">
    <property type="term" value="C:nucleus"/>
    <property type="evidence" value="ECO:0007669"/>
    <property type="project" value="UniProtKB-SubCell"/>
</dbReference>
<comment type="subcellular location">
    <subcellularLocation>
        <location evidence="2">Cytoplasm</location>
        <location evidence="2">Perinuclear region</location>
    </subcellularLocation>
    <subcellularLocation>
        <location evidence="1">Nucleus</location>
    </subcellularLocation>
</comment>
<dbReference type="Proteomes" id="UP000007875">
    <property type="component" value="Unassembled WGS sequence"/>
</dbReference>
<dbReference type="GO" id="GO:0051726">
    <property type="term" value="P:regulation of cell cycle"/>
    <property type="evidence" value="ECO:0007669"/>
    <property type="project" value="InterPro"/>
</dbReference>
<proteinExistence type="predicted"/>
<dbReference type="InterPro" id="IPR031444">
    <property type="entry name" value="PCNA-AF_dom"/>
</dbReference>
<keyword evidence="7" id="KW-0539">Nucleus</keyword>
<feature type="compositionally biased region" description="Low complexity" evidence="10">
    <location>
        <begin position="1"/>
        <end position="19"/>
    </location>
</feature>
<dbReference type="Ensembl" id="ENSCSAVT00000009782.1">
    <property type="protein sequence ID" value="ENSCSAVP00000009664.1"/>
    <property type="gene ID" value="ENSCSAVG00000005674.1"/>
</dbReference>
<dbReference type="Pfam" id="PF15715">
    <property type="entry name" value="PAF"/>
    <property type="match status" value="1"/>
</dbReference>
<feature type="compositionally biased region" description="Acidic residues" evidence="10">
    <location>
        <begin position="88"/>
        <end position="98"/>
    </location>
</feature>
<keyword evidence="5" id="KW-0227">DNA damage</keyword>
<feature type="compositionally biased region" description="Polar residues" evidence="10">
    <location>
        <begin position="139"/>
        <end position="176"/>
    </location>
</feature>
<dbReference type="GO" id="GO:0006281">
    <property type="term" value="P:DNA repair"/>
    <property type="evidence" value="ECO:0007669"/>
    <property type="project" value="UniProtKB-KW"/>
</dbReference>
<evidence type="ECO:0000256" key="1">
    <source>
        <dbReference type="ARBA" id="ARBA00004123"/>
    </source>
</evidence>
<feature type="region of interest" description="Disordered" evidence="10">
    <location>
        <begin position="1"/>
        <end position="182"/>
    </location>
</feature>
<feature type="compositionally biased region" description="Polar residues" evidence="10">
    <location>
        <begin position="66"/>
        <end position="77"/>
    </location>
</feature>
<organism evidence="12 13">
    <name type="scientific">Ciona savignyi</name>
    <name type="common">Pacific transparent sea squirt</name>
    <dbReference type="NCBI Taxonomy" id="51511"/>
    <lineage>
        <taxon>Eukaryota</taxon>
        <taxon>Metazoa</taxon>
        <taxon>Chordata</taxon>
        <taxon>Tunicata</taxon>
        <taxon>Ascidiacea</taxon>
        <taxon>Phlebobranchia</taxon>
        <taxon>Cionidae</taxon>
        <taxon>Ciona</taxon>
    </lineage>
</organism>
<keyword evidence="4" id="KW-0963">Cytoplasm</keyword>
<evidence type="ECO:0000256" key="7">
    <source>
        <dbReference type="ARBA" id="ARBA00023242"/>
    </source>
</evidence>
<evidence type="ECO:0000256" key="8">
    <source>
        <dbReference type="ARBA" id="ARBA00030014"/>
    </source>
</evidence>
<sequence length="182" mass="19640">MVRTKASVTSAAIRASAAKAPRKNFTASSSHSSVDFSSPSGKKNNVGGNPVCPRPTPDWQKPIATFFQSKPTKSQSEADLVEKLFEPAQDEENMEVEMLDNKENENPESPEEPVTSRTTKIKRRRILMIQDSDSDTEDQPSTSGDQPSTSGDQPSTSGDQPSTSGDQPSTSTATTSNKEEMS</sequence>
<dbReference type="GO" id="GO:0019985">
    <property type="term" value="P:translesion synthesis"/>
    <property type="evidence" value="ECO:0007669"/>
    <property type="project" value="TreeGrafter"/>
</dbReference>
<evidence type="ECO:0000256" key="6">
    <source>
        <dbReference type="ARBA" id="ARBA00023204"/>
    </source>
</evidence>
<protein>
    <recommendedName>
        <fullName evidence="3">PCNA-associated factor</fullName>
    </recommendedName>
    <alternativeName>
        <fullName evidence="8">PCNA-associated factor of 15 kDa</fullName>
    </alternativeName>
    <alternativeName>
        <fullName evidence="9">PCNA-clamp-associated factor</fullName>
    </alternativeName>
</protein>
<dbReference type="AlphaFoldDB" id="H2YWF3"/>
<evidence type="ECO:0000313" key="12">
    <source>
        <dbReference type="Ensembl" id="ENSCSAVP00000009664.1"/>
    </source>
</evidence>
<dbReference type="PANTHER" id="PTHR15679:SF8">
    <property type="entry name" value="PCNA-ASSOCIATED FACTOR"/>
    <property type="match status" value="1"/>
</dbReference>
<feature type="compositionally biased region" description="Low complexity" evidence="10">
    <location>
        <begin position="28"/>
        <end position="40"/>
    </location>
</feature>
<evidence type="ECO:0000256" key="10">
    <source>
        <dbReference type="SAM" id="MobiDB-lite"/>
    </source>
</evidence>
<dbReference type="HOGENOM" id="CLU_1481473_0_0_1"/>
<name>H2YWF3_CIOSA</name>
<feature type="domain" description="PCNA-associated factor histone-like" evidence="11">
    <location>
        <begin position="1"/>
        <end position="146"/>
    </location>
</feature>